<dbReference type="AlphaFoldDB" id="A0A1H3KX67"/>
<feature type="transmembrane region" description="Helical" evidence="2">
    <location>
        <begin position="55"/>
        <end position="76"/>
    </location>
</feature>
<feature type="compositionally biased region" description="Basic and acidic residues" evidence="1">
    <location>
        <begin position="34"/>
        <end position="50"/>
    </location>
</feature>
<proteinExistence type="predicted"/>
<name>A0A1H3KX67_9EURY</name>
<evidence type="ECO:0000256" key="2">
    <source>
        <dbReference type="SAM" id="Phobius"/>
    </source>
</evidence>
<keyword evidence="2" id="KW-0812">Transmembrane</keyword>
<protein>
    <submittedName>
        <fullName evidence="3">Uncharacterized protein</fullName>
    </submittedName>
</protein>
<feature type="transmembrane region" description="Helical" evidence="2">
    <location>
        <begin position="113"/>
        <end position="132"/>
    </location>
</feature>
<sequence length="203" mass="21243">MDESKVRSDGSTARPDGSDEAGTAGGDSDDDHDGNDGASRDDARYGGRDRSPKPVLRAIAVQAAILSAATHVLWAWPRLGAGSDPRPATFLLAAAFTVLIAGATVRGGEYRRLYVLGAGTLATFLVGFLLWHRTAPVEALMGDPYALVGKVAEVIGVVAFVALYRLAPPTAVALERRRPNVDSESNENSDPEARENADGGAGE</sequence>
<feature type="transmembrane region" description="Helical" evidence="2">
    <location>
        <begin position="88"/>
        <end position="106"/>
    </location>
</feature>
<evidence type="ECO:0000256" key="1">
    <source>
        <dbReference type="SAM" id="MobiDB-lite"/>
    </source>
</evidence>
<dbReference type="Proteomes" id="UP000199079">
    <property type="component" value="Unassembled WGS sequence"/>
</dbReference>
<keyword evidence="2" id="KW-1133">Transmembrane helix</keyword>
<keyword evidence="2" id="KW-0472">Membrane</keyword>
<gene>
    <name evidence="3" type="ORF">SAMN05216564_106197</name>
</gene>
<accession>A0A1H3KX67</accession>
<reference evidence="4" key="1">
    <citation type="submission" date="2016-10" db="EMBL/GenBank/DDBJ databases">
        <authorList>
            <person name="Varghese N."/>
            <person name="Submissions S."/>
        </authorList>
    </citation>
    <scope>NUCLEOTIDE SEQUENCE [LARGE SCALE GENOMIC DNA]</scope>
    <source>
        <strain evidence="4">DC30,IBRC 10041,KCTC 4046</strain>
    </source>
</reference>
<feature type="transmembrane region" description="Helical" evidence="2">
    <location>
        <begin position="144"/>
        <end position="167"/>
    </location>
</feature>
<evidence type="ECO:0000313" key="3">
    <source>
        <dbReference type="EMBL" id="SDY56752.1"/>
    </source>
</evidence>
<dbReference type="RefSeq" id="WP_256335705.1">
    <property type="nucleotide sequence ID" value="NZ_FNPC01000006.1"/>
</dbReference>
<dbReference type="EMBL" id="FNPC01000006">
    <property type="protein sequence ID" value="SDY56752.1"/>
    <property type="molecule type" value="Genomic_DNA"/>
</dbReference>
<organism evidence="3 4">
    <name type="scientific">Halopenitus persicus</name>
    <dbReference type="NCBI Taxonomy" id="1048396"/>
    <lineage>
        <taxon>Archaea</taxon>
        <taxon>Methanobacteriati</taxon>
        <taxon>Methanobacteriota</taxon>
        <taxon>Stenosarchaea group</taxon>
        <taxon>Halobacteria</taxon>
        <taxon>Halobacteriales</taxon>
        <taxon>Haloferacaceae</taxon>
        <taxon>Halopenitus</taxon>
    </lineage>
</organism>
<feature type="region of interest" description="Disordered" evidence="1">
    <location>
        <begin position="1"/>
        <end position="50"/>
    </location>
</feature>
<keyword evidence="4" id="KW-1185">Reference proteome</keyword>
<evidence type="ECO:0000313" key="4">
    <source>
        <dbReference type="Proteomes" id="UP000199079"/>
    </source>
</evidence>
<feature type="region of interest" description="Disordered" evidence="1">
    <location>
        <begin position="175"/>
        <end position="203"/>
    </location>
</feature>